<proteinExistence type="predicted"/>
<organism evidence="1 2">
    <name type="scientific">Panagrolaimus sp. PS1159</name>
    <dbReference type="NCBI Taxonomy" id="55785"/>
    <lineage>
        <taxon>Eukaryota</taxon>
        <taxon>Metazoa</taxon>
        <taxon>Ecdysozoa</taxon>
        <taxon>Nematoda</taxon>
        <taxon>Chromadorea</taxon>
        <taxon>Rhabditida</taxon>
        <taxon>Tylenchina</taxon>
        <taxon>Panagrolaimomorpha</taxon>
        <taxon>Panagrolaimoidea</taxon>
        <taxon>Panagrolaimidae</taxon>
        <taxon>Panagrolaimus</taxon>
    </lineage>
</organism>
<evidence type="ECO:0000313" key="1">
    <source>
        <dbReference type="Proteomes" id="UP000887580"/>
    </source>
</evidence>
<protein>
    <submittedName>
        <fullName evidence="2">E2F/DP family winged-helix DNA-binding domain-containing protein</fullName>
    </submittedName>
</protein>
<reference evidence="2" key="1">
    <citation type="submission" date="2022-11" db="UniProtKB">
        <authorList>
            <consortium name="WormBaseParasite"/>
        </authorList>
    </citation>
    <scope>IDENTIFICATION</scope>
</reference>
<dbReference type="Proteomes" id="UP000887580">
    <property type="component" value="Unplaced"/>
</dbReference>
<dbReference type="WBParaSite" id="PS1159_v2.g19129.t1">
    <property type="protein sequence ID" value="PS1159_v2.g19129.t1"/>
    <property type="gene ID" value="PS1159_v2.g19129"/>
</dbReference>
<sequence length="513" mass="56116">MDENSKGSTDDSGIILNASYLSQSSSTTSTTDFKHVSNSNNLPRKRSLINPDDEESGDENDENSQEPTISRKEKSLGKLCKRFLLAMDEESQTGNDVHLETVARKMSVEKRRIYDIVNVMEALEAMSKTNKSFYRWHGLSRLPLLMAELAKDSLNENLPAKILQVEQAMCSFTELAPIGHQQNSQQNHETVGSLVGSGDSQSSTSSKTTLSQNDSFKNGGSGCRDRNGKNSLAQLCRRFLMVLLCNPKDKRRVSLDVASTVLIKDPESEGFDPPSRSRCRRLYDIANVLVAMGLIKKVHYLFGTKKIPLFVYCGPEPDESPEKAKASMAEFMVRNGLIEAAANAAAAASSVSAAQPPPSKLRRVASEVKPLQSSQNLPSSKSTRFETPEAENKENVSPKIAKSECDLPKPVPRPLHRVPLGALNPFSMAPLNWNIEAFQQHHRNPYGIFSTNYSVSSLLGGKTPTKQLHPSTLSKMTNSPKAFRPVISRPSDATTTSTSLAAAAMILTGLCDG</sequence>
<accession>A0AC35FPT3</accession>
<evidence type="ECO:0000313" key="2">
    <source>
        <dbReference type="WBParaSite" id="PS1159_v2.g19129.t1"/>
    </source>
</evidence>
<name>A0AC35FPT3_9BILA</name>